<dbReference type="InterPro" id="IPR002401">
    <property type="entry name" value="Cyt_P450_E_grp-I"/>
</dbReference>
<dbReference type="OrthoDB" id="1470350at2759"/>
<dbReference type="AlphaFoldDB" id="A0A1C7NKA5"/>
<evidence type="ECO:0000256" key="5">
    <source>
        <dbReference type="ARBA" id="ARBA00023004"/>
    </source>
</evidence>
<evidence type="ECO:0000313" key="10">
    <source>
        <dbReference type="Proteomes" id="UP000093000"/>
    </source>
</evidence>
<dbReference type="Gene3D" id="1.10.630.10">
    <property type="entry name" value="Cytochrome P450"/>
    <property type="match status" value="1"/>
</dbReference>
<dbReference type="InterPro" id="IPR001128">
    <property type="entry name" value="Cyt_P450"/>
</dbReference>
<sequence>MLIENAMEIYHRIAQKTLFVLKKQPAFSYITAAIILFLSSEIYRQVAVPKHLRPFARVSFLSLVRSFMRKDSVVERNKKLIAPIVNQGHKVYVAKLPFEWSLSIADSELAKMVLLKSDMFPKSQDFRNKLGEDNIIVRFMGSENVALANGHKWKKQRKFMNPAFHRSMPINTFGNLMFRLFDRIDEQPHDFPVSIRLKNFTLDALGLAAFDFDFKALLGDPDGWTKTYDTIMKSLFDPWIFLFSNIDFILQAILPSRRQSTAAVIKFNKMLIDMAERRRQEIQRGEKKAVPDNEKDLLTLLIEADLEEGNTATNDELRENIALFFLAGHDTTGNALSFCLYNLAKNKHVQDKLREEIVSVMNDRDPDAIPTAEDFKKMPYLNMVIKENLRLSGPVDRLFSRVTTEDIVMEGHVVPKGTYINVDIASLHFNPNYWHDPQSFIPERFEDDGEHSHHAGMTWLPFSNGSRQCLGMNFSLTEQRVFLAMLLKRYVVDISKDSIHYDKVVYDKLFNFAPASLTLNFTKRQ</sequence>
<evidence type="ECO:0000256" key="3">
    <source>
        <dbReference type="ARBA" id="ARBA00022723"/>
    </source>
</evidence>
<dbReference type="InterPro" id="IPR017972">
    <property type="entry name" value="Cyt_P450_CS"/>
</dbReference>
<dbReference type="GO" id="GO:0020037">
    <property type="term" value="F:heme binding"/>
    <property type="evidence" value="ECO:0007669"/>
    <property type="project" value="InterPro"/>
</dbReference>
<dbReference type="EMBL" id="LUGH01000096">
    <property type="protein sequence ID" value="OBZ89438.1"/>
    <property type="molecule type" value="Genomic_DNA"/>
</dbReference>
<dbReference type="InterPro" id="IPR050196">
    <property type="entry name" value="Cytochrome_P450_Monoox"/>
</dbReference>
<dbReference type="PRINTS" id="PR00385">
    <property type="entry name" value="P450"/>
</dbReference>
<evidence type="ECO:0000256" key="4">
    <source>
        <dbReference type="ARBA" id="ARBA00023002"/>
    </source>
</evidence>
<dbReference type="PROSITE" id="PS00086">
    <property type="entry name" value="CYTOCHROME_P450"/>
    <property type="match status" value="1"/>
</dbReference>
<protein>
    <recommendedName>
        <fullName evidence="11">Cytochrome P450</fullName>
    </recommendedName>
</protein>
<dbReference type="GO" id="GO:0016705">
    <property type="term" value="F:oxidoreductase activity, acting on paired donors, with incorporation or reduction of molecular oxygen"/>
    <property type="evidence" value="ECO:0007669"/>
    <property type="project" value="InterPro"/>
</dbReference>
<dbReference type="Proteomes" id="UP000093000">
    <property type="component" value="Unassembled WGS sequence"/>
</dbReference>
<keyword evidence="10" id="KW-1185">Reference proteome</keyword>
<gene>
    <name evidence="9" type="ORF">A0J61_02520</name>
</gene>
<evidence type="ECO:0000256" key="7">
    <source>
        <dbReference type="PIRSR" id="PIRSR602401-1"/>
    </source>
</evidence>
<evidence type="ECO:0000256" key="1">
    <source>
        <dbReference type="ARBA" id="ARBA00010617"/>
    </source>
</evidence>
<dbReference type="STRING" id="101091.A0A1C7NKA5"/>
<keyword evidence="2 7" id="KW-0349">Heme</keyword>
<comment type="cofactor">
    <cofactor evidence="7">
        <name>heme</name>
        <dbReference type="ChEBI" id="CHEBI:30413"/>
    </cofactor>
</comment>
<name>A0A1C7NKA5_9FUNG</name>
<dbReference type="GO" id="GO:0005506">
    <property type="term" value="F:iron ion binding"/>
    <property type="evidence" value="ECO:0007669"/>
    <property type="project" value="InterPro"/>
</dbReference>
<dbReference type="SUPFAM" id="SSF48264">
    <property type="entry name" value="Cytochrome P450"/>
    <property type="match status" value="1"/>
</dbReference>
<evidence type="ECO:0000313" key="9">
    <source>
        <dbReference type="EMBL" id="OBZ89438.1"/>
    </source>
</evidence>
<evidence type="ECO:0000256" key="2">
    <source>
        <dbReference type="ARBA" id="ARBA00022617"/>
    </source>
</evidence>
<reference evidence="9 10" key="1">
    <citation type="submission" date="2016-03" db="EMBL/GenBank/DDBJ databases">
        <title>Choanephora cucurbitarum.</title>
        <authorList>
            <person name="Min B."/>
            <person name="Park H."/>
            <person name="Park J.-H."/>
            <person name="Shin H.-D."/>
            <person name="Choi I.-G."/>
        </authorList>
    </citation>
    <scope>NUCLEOTIDE SEQUENCE [LARGE SCALE GENOMIC DNA]</scope>
    <source>
        <strain evidence="9 10">KUS-F28377</strain>
    </source>
</reference>
<keyword evidence="5 7" id="KW-0408">Iron</keyword>
<dbReference type="InParanoid" id="A0A1C7NKA5"/>
<dbReference type="Pfam" id="PF00067">
    <property type="entry name" value="p450"/>
    <property type="match status" value="1"/>
</dbReference>
<dbReference type="InterPro" id="IPR036396">
    <property type="entry name" value="Cyt_P450_sf"/>
</dbReference>
<comment type="caution">
    <text evidence="9">The sequence shown here is derived from an EMBL/GenBank/DDBJ whole genome shotgun (WGS) entry which is preliminary data.</text>
</comment>
<dbReference type="GO" id="GO:0004497">
    <property type="term" value="F:monooxygenase activity"/>
    <property type="evidence" value="ECO:0007669"/>
    <property type="project" value="UniProtKB-KW"/>
</dbReference>
<keyword evidence="6 8" id="KW-0503">Monooxygenase</keyword>
<dbReference type="PANTHER" id="PTHR24291">
    <property type="entry name" value="CYTOCHROME P450 FAMILY 4"/>
    <property type="match status" value="1"/>
</dbReference>
<organism evidence="9 10">
    <name type="scientific">Choanephora cucurbitarum</name>
    <dbReference type="NCBI Taxonomy" id="101091"/>
    <lineage>
        <taxon>Eukaryota</taxon>
        <taxon>Fungi</taxon>
        <taxon>Fungi incertae sedis</taxon>
        <taxon>Mucoromycota</taxon>
        <taxon>Mucoromycotina</taxon>
        <taxon>Mucoromycetes</taxon>
        <taxon>Mucorales</taxon>
        <taxon>Mucorineae</taxon>
        <taxon>Choanephoraceae</taxon>
        <taxon>Choanephoroideae</taxon>
        <taxon>Choanephora</taxon>
    </lineage>
</organism>
<evidence type="ECO:0000256" key="8">
    <source>
        <dbReference type="RuleBase" id="RU000461"/>
    </source>
</evidence>
<evidence type="ECO:0000256" key="6">
    <source>
        <dbReference type="ARBA" id="ARBA00023033"/>
    </source>
</evidence>
<proteinExistence type="inferred from homology"/>
<keyword evidence="3 7" id="KW-0479">Metal-binding</keyword>
<dbReference type="PANTHER" id="PTHR24291:SF50">
    <property type="entry name" value="BIFUNCTIONAL ALBAFLAVENONE MONOOXYGENASE_TERPENE SYNTHASE"/>
    <property type="match status" value="1"/>
</dbReference>
<accession>A0A1C7NKA5</accession>
<keyword evidence="4 8" id="KW-0560">Oxidoreductase</keyword>
<dbReference type="PRINTS" id="PR00463">
    <property type="entry name" value="EP450I"/>
</dbReference>
<evidence type="ECO:0008006" key="11">
    <source>
        <dbReference type="Google" id="ProtNLM"/>
    </source>
</evidence>
<feature type="binding site" description="axial binding residue" evidence="7">
    <location>
        <position position="469"/>
    </location>
    <ligand>
        <name>heme</name>
        <dbReference type="ChEBI" id="CHEBI:30413"/>
    </ligand>
    <ligandPart>
        <name>Fe</name>
        <dbReference type="ChEBI" id="CHEBI:18248"/>
    </ligandPart>
</feature>
<comment type="similarity">
    <text evidence="1 8">Belongs to the cytochrome P450 family.</text>
</comment>